<dbReference type="AlphaFoldDB" id="A0A841ZMU9"/>
<organism evidence="2 3">
    <name type="scientific">Listeria aquatica</name>
    <dbReference type="NCBI Taxonomy" id="1494960"/>
    <lineage>
        <taxon>Bacteria</taxon>
        <taxon>Bacillati</taxon>
        <taxon>Bacillota</taxon>
        <taxon>Bacilli</taxon>
        <taxon>Bacillales</taxon>
        <taxon>Listeriaceae</taxon>
        <taxon>Listeria</taxon>
    </lineage>
</organism>
<dbReference type="SMART" id="SM00860">
    <property type="entry name" value="SMI1_KNR4"/>
    <property type="match status" value="1"/>
</dbReference>
<dbReference type="Proteomes" id="UP000559885">
    <property type="component" value="Unassembled WGS sequence"/>
</dbReference>
<feature type="domain" description="Knr4/Smi1-like" evidence="1">
    <location>
        <begin position="9"/>
        <end position="132"/>
    </location>
</feature>
<reference evidence="2 3" key="1">
    <citation type="submission" date="2020-03" db="EMBL/GenBank/DDBJ databases">
        <title>Soil Listeria distribution.</title>
        <authorList>
            <person name="Liao J."/>
            <person name="Wiedmann M."/>
        </authorList>
    </citation>
    <scope>NUCLEOTIDE SEQUENCE [LARGE SCALE GENOMIC DNA]</scope>
    <source>
        <strain evidence="2 3">FSL L7-1507</strain>
    </source>
</reference>
<accession>A0A841ZMU9</accession>
<dbReference type="InterPro" id="IPR018958">
    <property type="entry name" value="Knr4/Smi1-like_dom"/>
</dbReference>
<name>A0A841ZMU9_9LIST</name>
<dbReference type="Pfam" id="PF14568">
    <property type="entry name" value="SUKH_6"/>
    <property type="match status" value="1"/>
</dbReference>
<gene>
    <name evidence="2" type="ORF">HB912_01565</name>
</gene>
<proteinExistence type="predicted"/>
<dbReference type="SUPFAM" id="SSF160631">
    <property type="entry name" value="SMI1/KNR4-like"/>
    <property type="match status" value="1"/>
</dbReference>
<dbReference type="RefSeq" id="WP_185371912.1">
    <property type="nucleotide sequence ID" value="NZ_JAARRM010000001.1"/>
</dbReference>
<dbReference type="EMBL" id="JAARRM010000001">
    <property type="protein sequence ID" value="MBC1520330.1"/>
    <property type="molecule type" value="Genomic_DNA"/>
</dbReference>
<evidence type="ECO:0000313" key="3">
    <source>
        <dbReference type="Proteomes" id="UP000559885"/>
    </source>
</evidence>
<comment type="caution">
    <text evidence="2">The sequence shown here is derived from an EMBL/GenBank/DDBJ whole genome shotgun (WGS) entry which is preliminary data.</text>
</comment>
<dbReference type="Gene3D" id="3.40.1580.10">
    <property type="entry name" value="SMI1/KNR4-like"/>
    <property type="match status" value="1"/>
</dbReference>
<sequence length="240" mass="28196">MWPEASKFAAKENSIWQFEAEEGILLPESYKKLIFMQNGGLLRKNHLKTQEPTSYGLDFLEVYRLLGLEELITKIPFQDQNPLAGKKIYFSKDENRFLGFDYITTAPQIIYADFETLQVLTVAENFDAFLASLYHAPFSGEQLTNYSHDKLELMLLSRSAHEQAVILEELEDDADKEWYFRQLKKLIEAGNEDITYRLFENQILYFKRKLPKETVNAFFSLFKNQTQALANLKKEWQDNY</sequence>
<protein>
    <submittedName>
        <fullName evidence="2">SMI1/KNR4 family protein</fullName>
    </submittedName>
</protein>
<evidence type="ECO:0000259" key="1">
    <source>
        <dbReference type="SMART" id="SM00860"/>
    </source>
</evidence>
<dbReference type="InterPro" id="IPR037883">
    <property type="entry name" value="Knr4/Smi1-like_sf"/>
</dbReference>
<evidence type="ECO:0000313" key="2">
    <source>
        <dbReference type="EMBL" id="MBC1520330.1"/>
    </source>
</evidence>